<dbReference type="AlphaFoldDB" id="A0A2M8EQ29"/>
<proteinExistence type="predicted"/>
<comment type="caution">
    <text evidence="1">The sequence shown here is derived from an EMBL/GenBank/DDBJ whole genome shotgun (WGS) entry which is preliminary data.</text>
</comment>
<evidence type="ECO:0000313" key="1">
    <source>
        <dbReference type="EMBL" id="PJC24846.1"/>
    </source>
</evidence>
<name>A0A2M8EQ29_9BACT</name>
<dbReference type="PANTHER" id="PTHR35788">
    <property type="entry name" value="EXPORTED PROTEIN-RELATED"/>
    <property type="match status" value="1"/>
</dbReference>
<reference evidence="2" key="1">
    <citation type="submission" date="2017-09" db="EMBL/GenBank/DDBJ databases">
        <title>Depth-based differentiation of microbial function through sediment-hosted aquifers and enrichment of novel symbionts in the deep terrestrial subsurface.</title>
        <authorList>
            <person name="Probst A.J."/>
            <person name="Ladd B."/>
            <person name="Jarett J.K."/>
            <person name="Geller-Mcgrath D.E."/>
            <person name="Sieber C.M.K."/>
            <person name="Emerson J.B."/>
            <person name="Anantharaman K."/>
            <person name="Thomas B.C."/>
            <person name="Malmstrom R."/>
            <person name="Stieglmeier M."/>
            <person name="Klingl A."/>
            <person name="Woyke T."/>
            <person name="Ryan C.M."/>
            <person name="Banfield J.F."/>
        </authorList>
    </citation>
    <scope>NUCLEOTIDE SEQUENCE [LARGE SCALE GENOMIC DNA]</scope>
</reference>
<gene>
    <name evidence="1" type="ORF">CO057_00665</name>
</gene>
<dbReference type="InterPro" id="IPR007391">
    <property type="entry name" value="Vancomycin_resist_VanW"/>
</dbReference>
<dbReference type="Proteomes" id="UP000230251">
    <property type="component" value="Unassembled WGS sequence"/>
</dbReference>
<dbReference type="InterPro" id="IPR052913">
    <property type="entry name" value="Glycopeptide_resist_protein"/>
</dbReference>
<dbReference type="EMBL" id="PFSI01000014">
    <property type="protein sequence ID" value="PJC24846.1"/>
    <property type="molecule type" value="Genomic_DNA"/>
</dbReference>
<organism evidence="1 2">
    <name type="scientific">Candidatus Uhrbacteria bacterium CG_4_9_14_0_2_um_filter_41_50</name>
    <dbReference type="NCBI Taxonomy" id="1975031"/>
    <lineage>
        <taxon>Bacteria</taxon>
        <taxon>Candidatus Uhriibacteriota</taxon>
    </lineage>
</organism>
<protein>
    <submittedName>
        <fullName evidence="1">Vancomycin resistance protein</fullName>
    </submittedName>
</protein>
<evidence type="ECO:0000313" key="2">
    <source>
        <dbReference type="Proteomes" id="UP000230251"/>
    </source>
</evidence>
<dbReference type="Pfam" id="PF04294">
    <property type="entry name" value="VanW"/>
    <property type="match status" value="1"/>
</dbReference>
<sequence>MIKWSLKTRISVALKRLKRRMQTGIPFLYATEKSDNLPVRLKYHKSLLLRTLEGVDMTLQHNKVVNLTLAGKQIDNIIIKPGQIFSLWKLVGEPTQKKGYLPGLIIAGTGIDSDIGGGLCQMANMLFWLSLHSPLTVVERHYHSLDLFPDNKRQVPFGTGCSIFYNYVDLRFKNNSQNTIQFRVWVDDEHLNGEVRVSADPGVRYHIKEENHRFIKDNSGNVYRENVLFRDVVDVSSGNIISHEKLYENHAKVMYEVEGIDDRSDR</sequence>
<dbReference type="PANTHER" id="PTHR35788:SF1">
    <property type="entry name" value="EXPORTED PROTEIN"/>
    <property type="match status" value="1"/>
</dbReference>
<accession>A0A2M8EQ29</accession>